<dbReference type="Pfam" id="PF05729">
    <property type="entry name" value="NACHT"/>
    <property type="match status" value="1"/>
</dbReference>
<evidence type="ECO:0000259" key="1">
    <source>
        <dbReference type="Pfam" id="PF05729"/>
    </source>
</evidence>
<dbReference type="EMBL" id="OU895880">
    <property type="protein sequence ID" value="CAG9811570.1"/>
    <property type="molecule type" value="Genomic_DNA"/>
</dbReference>
<proteinExistence type="predicted"/>
<dbReference type="Gene3D" id="3.40.50.300">
    <property type="entry name" value="P-loop containing nucleotide triphosphate hydrolases"/>
    <property type="match status" value="2"/>
</dbReference>
<dbReference type="SUPFAM" id="SSF52540">
    <property type="entry name" value="P-loop containing nucleoside triphosphate hydrolases"/>
    <property type="match status" value="2"/>
</dbReference>
<sequence length="2098" mass="244842">MKTIIHLKNKFVNAFNLNSQSSSTQPNQVDQLSTFDILTSIHDKFVLTIDNIDDIEALRTCKVLKFPSNFIFEDDLAKISELDVEQCPNLFIFTIKVEDVTKSQIIDLHKCLRELTEARLIILQIEITKNNSSTIYYKKENAGFEEIDQFDVDDQLFNDFPTFLQTIFTSKIMNFEQLMLERLPKVTDSALIIRFLRTLNMSKKFYKQLILKCASEGSKGDLLAAINAPLEKDGRMLSCEAENSIKYTISIKDEHKSSKNKNKVNQSVLSAAVASKNEQIIDYLTSYCGHLIQQLPFEHQVQVSTAAFKEKQYEVLCDLVEFCDFPFPENFKPDPTENERFNKEVEERKKFFKDVASDKLNIVELSKFTDNNRNLSKVYNFDNESTLYHALIKKQYKTCFYLKSLGYQALEFDDISQIIEGDELKKARKIEKEQRSENVKNSIVDSRGPVYLLWERSSIHDRKAKSEDVARFEEIYKIWYKDIFASKFGSSLLRVASMCRQLRIVFDFNSDSVEHMSLQSRNTFGSMYPGNRWIFVGAKLSSPNREQQIKGILAHELCHYVMKLTYDNNEEPYFKHDKARKAMFNEIVNILDSWSHKKKKADDKCDKIISGVYRYYDKSDWIAELIVRVPQIFAHYANDPEKLKDLEILYARLFQYYEKFVVPDLDALDLDERDRIRKLNNDLKIFKTISKLNFEFPSSKNIDAIYATGTDVVLTNIPMFLYSELNNHLRGDYGNLINVWNVFVTLHELNNDEMFNEYSEIIASAKNLTIFVDCTGLDELDLTKIGLNELNKFIFICSRQEQYDKVRNKFKQIRSGTSLSSKDYEWKDLSKKSQKHLLQIEIYFQNNKIKIYDILWNKTGKPSAEDEAKICEDFNEIVDAQLLKLMAESKDVSIQTNLIDHKIDDNFHLIFKDRNFIKNVKNQIPIKILQKDLITNTKKEQILLISDIAGTGKSWAMKRITKILLHQHPTKWITYLNLQQFMKAFEAQKRNKLNFLNFMIEKVFDDKKSFELKMFKYLYQNGQACILLDGFDEISPNYEEVVKKLIESFNENGGNQLWIATRDFFQVDLQKHLKLNVSYKLADFTDQDGIDLIIRNCVLNDLMSNKVKIEEDFDRQVKSHPKYQIYANAAIRLHKTITSWSLKSIGLPQLYKMIGDVLIEFEDSTEVLTAYTLYDKFIDHLFKRWYSEKGKLREQKCINNQKEDMNFRELHEFCAMKSLFPENSSFCDLELDKIAWNVEEIVGCGVLNKKTEDGDEFLFPHETYREFFAASFIIRILKMKPKKIDLDVLKYLIKFCLNSKYQVIQMFLWNGFKDIKALPNNKLMIVSTNVPKMLKINIYQYIQKEYRDVENAKNIFVIKDDIFGTELWEDFGDEFIKSSNLKAVVAPSVDFKEELKKLTEKKSATIIIIVPYTRQDNQQQLKLVPNSGRCHQLSQVLQQFKFNPSIMDIKYSWNELTEKSKHLILQDDFSIHNHTNLTLYELLTGEVDSTHGTSTLNDFSKTVDTEILEIIANKSQIKINKSLKYDMESKSFQLLFEPRSFVKITKSSNNGCSFDNSSDDKTSEISKDELLVDVENRHYVLISDVAGTGKTMAVQEITNTLRLRYPKKWVTYVNLSFSSTEFVYCSKPLEFSTFCIEKLFQIESHLKIKECFMNRYNSGNVIFIFDGYDEVANPNILSNQHLLSQIFLSSIKSFEYNGGNQLWIVTKDHMEEILMKELEIDTVYKMGDFSNANGTKLMAKFGILKNIKAKDDYELENKFKDIIKNTLDLEYHKHLASQLVENISISKNSKFTCVAFSILAKNFDNILNKKKFEIFTNQVVSHYKLWINFKCEAVIDRSIGTEAHQINYWNIHHFYAIKIVFPEFVDLLFPGYNGSEWLDQNLILCGLISKKNGQFYFLNETFCAFFIADFLNKNFLSTDIGNKLPGKGTKHKVLPSTNPDNIKIDLLMKILPSQEYKLIRIFLNDVIDISTLVKIKPNLQKFIEGFDKMDNFSELFTNDLEDLAEFVIVMLKQGSYKTVKSILFDNSVDILSNARNTKIFLKFLDLLLDFLTTEDLKDLFVNRKLLKNINYSKLELNGELLADFKTKVQQKLKLDIDL</sequence>
<evidence type="ECO:0000313" key="3">
    <source>
        <dbReference type="Proteomes" id="UP001153620"/>
    </source>
</evidence>
<dbReference type="InterPro" id="IPR007111">
    <property type="entry name" value="NACHT_NTPase"/>
</dbReference>
<accession>A0A9N9WYT7</accession>
<dbReference type="Proteomes" id="UP001153620">
    <property type="component" value="Chromosome 4"/>
</dbReference>
<reference evidence="2" key="1">
    <citation type="submission" date="2022-01" db="EMBL/GenBank/DDBJ databases">
        <authorList>
            <person name="King R."/>
        </authorList>
    </citation>
    <scope>NUCLEOTIDE SEQUENCE</scope>
</reference>
<keyword evidence="3" id="KW-1185">Reference proteome</keyword>
<reference evidence="2" key="2">
    <citation type="submission" date="2022-10" db="EMBL/GenBank/DDBJ databases">
        <authorList>
            <consortium name="ENA_rothamsted_submissions"/>
            <consortium name="culmorum"/>
            <person name="King R."/>
        </authorList>
    </citation>
    <scope>NUCLEOTIDE SEQUENCE</scope>
</reference>
<dbReference type="InterPro" id="IPR027417">
    <property type="entry name" value="P-loop_NTPase"/>
</dbReference>
<protein>
    <recommendedName>
        <fullName evidence="1">NACHT domain-containing protein</fullName>
    </recommendedName>
</protein>
<name>A0A9N9WYT7_9DIPT</name>
<feature type="domain" description="NACHT" evidence="1">
    <location>
        <begin position="1579"/>
        <end position="1741"/>
    </location>
</feature>
<dbReference type="OrthoDB" id="6693298at2759"/>
<organism evidence="2 3">
    <name type="scientific">Chironomus riparius</name>
    <dbReference type="NCBI Taxonomy" id="315576"/>
    <lineage>
        <taxon>Eukaryota</taxon>
        <taxon>Metazoa</taxon>
        <taxon>Ecdysozoa</taxon>
        <taxon>Arthropoda</taxon>
        <taxon>Hexapoda</taxon>
        <taxon>Insecta</taxon>
        <taxon>Pterygota</taxon>
        <taxon>Neoptera</taxon>
        <taxon>Endopterygota</taxon>
        <taxon>Diptera</taxon>
        <taxon>Nematocera</taxon>
        <taxon>Chironomoidea</taxon>
        <taxon>Chironomidae</taxon>
        <taxon>Chironominae</taxon>
        <taxon>Chironomus</taxon>
    </lineage>
</organism>
<evidence type="ECO:0000313" key="2">
    <source>
        <dbReference type="EMBL" id="CAG9811570.1"/>
    </source>
</evidence>
<gene>
    <name evidence="2" type="ORF">CHIRRI_LOCUS14377</name>
</gene>